<organism evidence="3 4">
    <name type="scientific">Litorimonas taeanensis</name>
    <dbReference type="NCBI Taxonomy" id="568099"/>
    <lineage>
        <taxon>Bacteria</taxon>
        <taxon>Pseudomonadati</taxon>
        <taxon>Pseudomonadota</taxon>
        <taxon>Alphaproteobacteria</taxon>
        <taxon>Maricaulales</taxon>
        <taxon>Robiginitomaculaceae</taxon>
    </lineage>
</organism>
<dbReference type="InParanoid" id="A0A420WLA7"/>
<evidence type="ECO:0000256" key="1">
    <source>
        <dbReference type="SAM" id="SignalP"/>
    </source>
</evidence>
<feature type="chain" id="PRO_5019519626" evidence="1">
    <location>
        <begin position="26"/>
        <end position="156"/>
    </location>
</feature>
<gene>
    <name evidence="3" type="ORF">DES40_1100</name>
</gene>
<sequence>MTIKSIVLSGAVLLGALSIAQTASAVDRYVGEVILVGFNFCPRGTAAADGQLLAIDQNSSLFALYGTTYGGDGRTVFGLPDLRGRTVVGDGTGPGLTSRRIGARGGVETVKNLPKNVATADGDSAQQFTEGSEQNMQPFQVMKYCVVTNGIFPSRN</sequence>
<keyword evidence="1" id="KW-0732">Signal</keyword>
<proteinExistence type="predicted"/>
<accession>A0A420WLA7</accession>
<evidence type="ECO:0000259" key="2">
    <source>
        <dbReference type="Pfam" id="PF07484"/>
    </source>
</evidence>
<keyword evidence="4" id="KW-1185">Reference proteome</keyword>
<dbReference type="SUPFAM" id="SSF88874">
    <property type="entry name" value="Receptor-binding domain of short tail fibre protein gp12"/>
    <property type="match status" value="1"/>
</dbReference>
<dbReference type="Proteomes" id="UP000282211">
    <property type="component" value="Unassembled WGS sequence"/>
</dbReference>
<dbReference type="Gene3D" id="3.90.1340.10">
    <property type="entry name" value="Phage tail collar domain"/>
    <property type="match status" value="1"/>
</dbReference>
<comment type="caution">
    <text evidence="3">The sequence shown here is derived from an EMBL/GenBank/DDBJ whole genome shotgun (WGS) entry which is preliminary data.</text>
</comment>
<dbReference type="InterPro" id="IPR037053">
    <property type="entry name" value="Phage_tail_collar_dom_sf"/>
</dbReference>
<reference evidence="3 4" key="1">
    <citation type="submission" date="2018-10" db="EMBL/GenBank/DDBJ databases">
        <title>Genomic Encyclopedia of Type Strains, Phase IV (KMG-IV): sequencing the most valuable type-strain genomes for metagenomic binning, comparative biology and taxonomic classification.</title>
        <authorList>
            <person name="Goeker M."/>
        </authorList>
    </citation>
    <scope>NUCLEOTIDE SEQUENCE [LARGE SCALE GENOMIC DNA]</scope>
    <source>
        <strain evidence="3 4">DSM 22008</strain>
    </source>
</reference>
<evidence type="ECO:0000313" key="3">
    <source>
        <dbReference type="EMBL" id="RKQ71770.1"/>
    </source>
</evidence>
<evidence type="ECO:0000313" key="4">
    <source>
        <dbReference type="Proteomes" id="UP000282211"/>
    </source>
</evidence>
<feature type="signal peptide" evidence="1">
    <location>
        <begin position="1"/>
        <end position="25"/>
    </location>
</feature>
<dbReference type="EMBL" id="RBII01000001">
    <property type="protein sequence ID" value="RKQ71770.1"/>
    <property type="molecule type" value="Genomic_DNA"/>
</dbReference>
<dbReference type="Pfam" id="PF07484">
    <property type="entry name" value="Collar"/>
    <property type="match status" value="1"/>
</dbReference>
<dbReference type="AlphaFoldDB" id="A0A420WLA7"/>
<dbReference type="RefSeq" id="WP_121099510.1">
    <property type="nucleotide sequence ID" value="NZ_RBII01000001.1"/>
</dbReference>
<dbReference type="InterPro" id="IPR011083">
    <property type="entry name" value="Phage_tail_collar_dom"/>
</dbReference>
<name>A0A420WLA7_9PROT</name>
<dbReference type="OrthoDB" id="9810174at2"/>
<feature type="domain" description="Phage tail collar" evidence="2">
    <location>
        <begin position="31"/>
        <end position="87"/>
    </location>
</feature>
<protein>
    <submittedName>
        <fullName evidence="3">Microcystin-dependent protein</fullName>
    </submittedName>
</protein>